<dbReference type="PANTHER" id="PTHR43877:SF2">
    <property type="entry name" value="AMINOALKYLPHOSPHONATE N-ACETYLTRANSFERASE-RELATED"/>
    <property type="match status" value="1"/>
</dbReference>
<dbReference type="InterPro" id="IPR016181">
    <property type="entry name" value="Acyl_CoA_acyltransferase"/>
</dbReference>
<reference evidence="4 5" key="1">
    <citation type="submission" date="2016-11" db="EMBL/GenBank/DDBJ databases">
        <authorList>
            <person name="Jaros S."/>
            <person name="Januszkiewicz K."/>
            <person name="Wedrychowicz H."/>
        </authorList>
    </citation>
    <scope>NUCLEOTIDE SEQUENCE [LARGE SCALE GENOMIC DNA]</scope>
    <source>
        <strain evidence="4 5">DSM 17137</strain>
    </source>
</reference>
<dbReference type="Pfam" id="PF00583">
    <property type="entry name" value="Acetyltransf_1"/>
    <property type="match status" value="1"/>
</dbReference>
<dbReference type="InterPro" id="IPR050832">
    <property type="entry name" value="Bact_Acetyltransf"/>
</dbReference>
<accession>A0A1M5B4Y3</accession>
<dbReference type="GO" id="GO:0016747">
    <property type="term" value="F:acyltransferase activity, transferring groups other than amino-acyl groups"/>
    <property type="evidence" value="ECO:0007669"/>
    <property type="project" value="InterPro"/>
</dbReference>
<feature type="domain" description="N-acetyltransferase" evidence="3">
    <location>
        <begin position="1"/>
        <end position="154"/>
    </location>
</feature>
<dbReference type="AlphaFoldDB" id="A0A1M5B4Y3"/>
<dbReference type="PROSITE" id="PS51186">
    <property type="entry name" value="GNAT"/>
    <property type="match status" value="1"/>
</dbReference>
<evidence type="ECO:0000256" key="1">
    <source>
        <dbReference type="ARBA" id="ARBA00022679"/>
    </source>
</evidence>
<dbReference type="SUPFAM" id="SSF55729">
    <property type="entry name" value="Acyl-CoA N-acyltransferases (Nat)"/>
    <property type="match status" value="1"/>
</dbReference>
<evidence type="ECO:0000256" key="2">
    <source>
        <dbReference type="ARBA" id="ARBA00023315"/>
    </source>
</evidence>
<evidence type="ECO:0000313" key="5">
    <source>
        <dbReference type="Proteomes" id="UP000184533"/>
    </source>
</evidence>
<dbReference type="Gene3D" id="3.40.630.30">
    <property type="match status" value="1"/>
</dbReference>
<protein>
    <submittedName>
        <fullName evidence="4">Acetyltransferase (GNAT) family protein</fullName>
    </submittedName>
</protein>
<dbReference type="PANTHER" id="PTHR43877">
    <property type="entry name" value="AMINOALKYLPHOSPHONATE N-ACETYLTRANSFERASE-RELATED-RELATED"/>
    <property type="match status" value="1"/>
</dbReference>
<dbReference type="Proteomes" id="UP000184533">
    <property type="component" value="Unassembled WGS sequence"/>
</dbReference>
<proteinExistence type="predicted"/>
<gene>
    <name evidence="4" type="ORF">SAMN02745223_02429</name>
</gene>
<dbReference type="CDD" id="cd04301">
    <property type="entry name" value="NAT_SF"/>
    <property type="match status" value="1"/>
</dbReference>
<dbReference type="OrthoDB" id="9809751at2"/>
<evidence type="ECO:0000259" key="3">
    <source>
        <dbReference type="PROSITE" id="PS51186"/>
    </source>
</evidence>
<organism evidence="4 5">
    <name type="scientific">Devosia limi DSM 17137</name>
    <dbReference type="NCBI Taxonomy" id="1121477"/>
    <lineage>
        <taxon>Bacteria</taxon>
        <taxon>Pseudomonadati</taxon>
        <taxon>Pseudomonadota</taxon>
        <taxon>Alphaproteobacteria</taxon>
        <taxon>Hyphomicrobiales</taxon>
        <taxon>Devosiaceae</taxon>
        <taxon>Devosia</taxon>
    </lineage>
</organism>
<dbReference type="EMBL" id="FQVC01000007">
    <property type="protein sequence ID" value="SHF37611.1"/>
    <property type="molecule type" value="Genomic_DNA"/>
</dbReference>
<keyword evidence="2" id="KW-0012">Acyltransferase</keyword>
<evidence type="ECO:0000313" key="4">
    <source>
        <dbReference type="EMBL" id="SHF37611.1"/>
    </source>
</evidence>
<keyword evidence="1 4" id="KW-0808">Transferase</keyword>
<dbReference type="InterPro" id="IPR000182">
    <property type="entry name" value="GNAT_dom"/>
</dbReference>
<dbReference type="RefSeq" id="WP_052950392.1">
    <property type="nucleotide sequence ID" value="NZ_FQVC01000007.1"/>
</dbReference>
<sequence length="159" mass="17409">MTIETALLIDHRDAIAALTALLEAEWPDWYNARGASARADLSERMRRDGLPLGIIAIRDGDVVGTCALTASSGGLVTERSPWLGGLVVDPRARRQGVASALLARAKVEARRLGYERLHSLTAEAVPLFEQQRWTTVEVVQLSGKKHWIFATSIPARVEI</sequence>
<name>A0A1M5B4Y3_9HYPH</name>